<proteinExistence type="predicted"/>
<evidence type="ECO:0000313" key="1">
    <source>
        <dbReference type="EMBL" id="VDP19763.1"/>
    </source>
</evidence>
<reference evidence="1 2" key="1">
    <citation type="submission" date="2018-11" db="EMBL/GenBank/DDBJ databases">
        <authorList>
            <consortium name="Pathogen Informatics"/>
        </authorList>
    </citation>
    <scope>NUCLEOTIDE SEQUENCE [LARGE SCALE GENOMIC DNA]</scope>
    <source>
        <strain evidence="1 2">Zambia</strain>
    </source>
</reference>
<sequence>MVVGGSRKETLNPDFVLIGTLQQGVPVILRELVPHCNLVDSRNGLCEITEDESTIMNECNNRKTAPHVPNQQQEVR</sequence>
<gene>
    <name evidence="1" type="ORF">SMRZ_LOCUS16019</name>
</gene>
<dbReference type="EMBL" id="UZAI01017046">
    <property type="protein sequence ID" value="VDP19763.1"/>
    <property type="molecule type" value="Genomic_DNA"/>
</dbReference>
<name>A0A183MIZ4_9TREM</name>
<organism evidence="1 2">
    <name type="scientific">Schistosoma margrebowiei</name>
    <dbReference type="NCBI Taxonomy" id="48269"/>
    <lineage>
        <taxon>Eukaryota</taxon>
        <taxon>Metazoa</taxon>
        <taxon>Spiralia</taxon>
        <taxon>Lophotrochozoa</taxon>
        <taxon>Platyhelminthes</taxon>
        <taxon>Trematoda</taxon>
        <taxon>Digenea</taxon>
        <taxon>Strigeidida</taxon>
        <taxon>Schistosomatoidea</taxon>
        <taxon>Schistosomatidae</taxon>
        <taxon>Schistosoma</taxon>
    </lineage>
</organism>
<accession>A0A183MIZ4</accession>
<dbReference type="AlphaFoldDB" id="A0A183MIZ4"/>
<keyword evidence="2" id="KW-1185">Reference proteome</keyword>
<dbReference type="Proteomes" id="UP000277204">
    <property type="component" value="Unassembled WGS sequence"/>
</dbReference>
<protein>
    <submittedName>
        <fullName evidence="1">Uncharacterized protein</fullName>
    </submittedName>
</protein>
<evidence type="ECO:0000313" key="2">
    <source>
        <dbReference type="Proteomes" id="UP000277204"/>
    </source>
</evidence>